<organism evidence="1">
    <name type="scientific">marine sediment metagenome</name>
    <dbReference type="NCBI Taxonomy" id="412755"/>
    <lineage>
        <taxon>unclassified sequences</taxon>
        <taxon>metagenomes</taxon>
        <taxon>ecological metagenomes</taxon>
    </lineage>
</organism>
<gene>
    <name evidence="1" type="ORF">LCGC14_1121870</name>
</gene>
<dbReference type="EMBL" id="LAZR01005192">
    <property type="protein sequence ID" value="KKN02020.1"/>
    <property type="molecule type" value="Genomic_DNA"/>
</dbReference>
<proteinExistence type="predicted"/>
<name>A0A0F9M3P4_9ZZZZ</name>
<dbReference type="AlphaFoldDB" id="A0A0F9M3P4"/>
<accession>A0A0F9M3P4</accession>
<evidence type="ECO:0000313" key="1">
    <source>
        <dbReference type="EMBL" id="KKN02020.1"/>
    </source>
</evidence>
<reference evidence="1" key="1">
    <citation type="journal article" date="2015" name="Nature">
        <title>Complex archaea that bridge the gap between prokaryotes and eukaryotes.</title>
        <authorList>
            <person name="Spang A."/>
            <person name="Saw J.H."/>
            <person name="Jorgensen S.L."/>
            <person name="Zaremba-Niedzwiedzka K."/>
            <person name="Martijn J."/>
            <person name="Lind A.E."/>
            <person name="van Eijk R."/>
            <person name="Schleper C."/>
            <person name="Guy L."/>
            <person name="Ettema T.J."/>
        </authorList>
    </citation>
    <scope>NUCLEOTIDE SEQUENCE</scope>
</reference>
<feature type="non-terminal residue" evidence="1">
    <location>
        <position position="1"/>
    </location>
</feature>
<protein>
    <submittedName>
        <fullName evidence="1">Uncharacterized protein</fullName>
    </submittedName>
</protein>
<sequence>AYDVLKQKLGGKGASQKTAELIVKDLQSTH</sequence>
<comment type="caution">
    <text evidence="1">The sequence shown here is derived from an EMBL/GenBank/DDBJ whole genome shotgun (WGS) entry which is preliminary data.</text>
</comment>